<keyword evidence="2" id="KW-1185">Reference proteome</keyword>
<protein>
    <submittedName>
        <fullName evidence="3">G_PROTEIN_RECEP_F1_2 domain-containing protein</fullName>
    </submittedName>
</protein>
<dbReference type="WBParaSite" id="Pan_g20910.t1">
    <property type="protein sequence ID" value="Pan_g20910.t1"/>
    <property type="gene ID" value="Pan_g20910"/>
</dbReference>
<feature type="transmembrane region" description="Helical" evidence="1">
    <location>
        <begin position="89"/>
        <end position="113"/>
    </location>
</feature>
<accession>A0A7E4VHK7</accession>
<proteinExistence type="predicted"/>
<reference evidence="2" key="1">
    <citation type="journal article" date="2013" name="Genetics">
        <title>The draft genome and transcriptome of Panagrellus redivivus are shaped by the harsh demands of a free-living lifestyle.</title>
        <authorList>
            <person name="Srinivasan J."/>
            <person name="Dillman A.R."/>
            <person name="Macchietto M.G."/>
            <person name="Heikkinen L."/>
            <person name="Lakso M."/>
            <person name="Fracchia K.M."/>
            <person name="Antoshechkin I."/>
            <person name="Mortazavi A."/>
            <person name="Wong G."/>
            <person name="Sternberg P.W."/>
        </authorList>
    </citation>
    <scope>NUCLEOTIDE SEQUENCE [LARGE SCALE GENOMIC DNA]</scope>
    <source>
        <strain evidence="2">MT8872</strain>
    </source>
</reference>
<sequence>MQIFGDIIVQTIVVDMVSSFVMTVSQLEIEARNNDLFHGTGNSWLNVSGQMSCIWAVVFAGVTNVNFWSVPIQALYRYILIVRRKRIRFWYAASVYAIVSIMTLFCGLPTLFITTPIYNTPDSQKLQTMAFWQTYDVQKFCIIPAVYLSGMSHGSCIPDAFDDSVSRIACMSFNGASSGCALLGLEDPTPMRDRRQNLCVSVRGPDYPPKPSSFYEMPKQLLSYHLARLSARIRAMHCGSKHVLRHEYPSSTLVGNSQYSPFSHFVSCCSPARADDHPLPGW</sequence>
<organism evidence="2 3">
    <name type="scientific">Panagrellus redivivus</name>
    <name type="common">Microworm</name>
    <dbReference type="NCBI Taxonomy" id="6233"/>
    <lineage>
        <taxon>Eukaryota</taxon>
        <taxon>Metazoa</taxon>
        <taxon>Ecdysozoa</taxon>
        <taxon>Nematoda</taxon>
        <taxon>Chromadorea</taxon>
        <taxon>Rhabditida</taxon>
        <taxon>Tylenchina</taxon>
        <taxon>Panagrolaimomorpha</taxon>
        <taxon>Panagrolaimoidea</taxon>
        <taxon>Panagrolaimidae</taxon>
        <taxon>Panagrellus</taxon>
    </lineage>
</organism>
<keyword evidence="1" id="KW-1133">Transmembrane helix</keyword>
<keyword evidence="1" id="KW-0812">Transmembrane</keyword>
<evidence type="ECO:0000313" key="2">
    <source>
        <dbReference type="Proteomes" id="UP000492821"/>
    </source>
</evidence>
<reference evidence="3" key="2">
    <citation type="submission" date="2020-10" db="UniProtKB">
        <authorList>
            <consortium name="WormBaseParasite"/>
        </authorList>
    </citation>
    <scope>IDENTIFICATION</scope>
</reference>
<feature type="transmembrane region" description="Helical" evidence="1">
    <location>
        <begin position="47"/>
        <end position="68"/>
    </location>
</feature>
<feature type="transmembrane region" description="Helical" evidence="1">
    <location>
        <begin position="7"/>
        <end position="27"/>
    </location>
</feature>
<dbReference type="InterPro" id="IPR019428">
    <property type="entry name" value="7TM_GPCR_serpentine_rcpt_Str"/>
</dbReference>
<dbReference type="AlphaFoldDB" id="A0A7E4VHK7"/>
<dbReference type="Pfam" id="PF10326">
    <property type="entry name" value="7TM_GPCR_Str"/>
    <property type="match status" value="1"/>
</dbReference>
<name>A0A7E4VHK7_PANRE</name>
<dbReference type="Proteomes" id="UP000492821">
    <property type="component" value="Unassembled WGS sequence"/>
</dbReference>
<evidence type="ECO:0000313" key="3">
    <source>
        <dbReference type="WBParaSite" id="Pan_g20910.t1"/>
    </source>
</evidence>
<keyword evidence="1" id="KW-0472">Membrane</keyword>
<evidence type="ECO:0000256" key="1">
    <source>
        <dbReference type="SAM" id="Phobius"/>
    </source>
</evidence>